<gene>
    <name evidence="2" type="ORF">GCM10022226_41920</name>
</gene>
<dbReference type="Gene3D" id="2.60.40.10">
    <property type="entry name" value="Immunoglobulins"/>
    <property type="match status" value="1"/>
</dbReference>
<evidence type="ECO:0000313" key="3">
    <source>
        <dbReference type="Proteomes" id="UP001500888"/>
    </source>
</evidence>
<dbReference type="InterPro" id="IPR013783">
    <property type="entry name" value="Ig-like_fold"/>
</dbReference>
<evidence type="ECO:0000313" key="2">
    <source>
        <dbReference type="EMBL" id="GAA3816881.1"/>
    </source>
</evidence>
<dbReference type="EMBL" id="BAAAZR010000009">
    <property type="protein sequence ID" value="GAA3816881.1"/>
    <property type="molecule type" value="Genomic_DNA"/>
</dbReference>
<dbReference type="InterPro" id="IPR014756">
    <property type="entry name" value="Ig_E-set"/>
</dbReference>
<dbReference type="SUPFAM" id="SSF81296">
    <property type="entry name" value="E set domains"/>
    <property type="match status" value="1"/>
</dbReference>
<feature type="region of interest" description="Disordered" evidence="1">
    <location>
        <begin position="80"/>
        <end position="109"/>
    </location>
</feature>
<name>A0ABP7IF07_9ACTN</name>
<proteinExistence type="predicted"/>
<feature type="compositionally biased region" description="Basic and acidic residues" evidence="1">
    <location>
        <begin position="80"/>
        <end position="89"/>
    </location>
</feature>
<accession>A0ABP7IF07</accession>
<evidence type="ECO:0000256" key="1">
    <source>
        <dbReference type="SAM" id="MobiDB-lite"/>
    </source>
</evidence>
<protein>
    <recommendedName>
        <fullName evidence="4">Glycoside hydrolase family 13</fullName>
    </recommendedName>
</protein>
<sequence>MITRGRPTQNGLVELTFTVPVDQAPNGLSLVGDFNDWDPYADPMRPDDGVYRVSITVPADQSVCFRYLGDGGVWFDDADADRHDGRGGHLEPALAHGSDAADRTSVLAE</sequence>
<comment type="caution">
    <text evidence="2">The sequence shown here is derived from an EMBL/GenBank/DDBJ whole genome shotgun (WGS) entry which is preliminary data.</text>
</comment>
<keyword evidence="3" id="KW-1185">Reference proteome</keyword>
<reference evidence="3" key="1">
    <citation type="journal article" date="2019" name="Int. J. Syst. Evol. Microbiol.">
        <title>The Global Catalogue of Microorganisms (GCM) 10K type strain sequencing project: providing services to taxonomists for standard genome sequencing and annotation.</title>
        <authorList>
            <consortium name="The Broad Institute Genomics Platform"/>
            <consortium name="The Broad Institute Genome Sequencing Center for Infectious Disease"/>
            <person name="Wu L."/>
            <person name="Ma J."/>
        </authorList>
    </citation>
    <scope>NUCLEOTIDE SEQUENCE [LARGE SCALE GENOMIC DNA]</scope>
    <source>
        <strain evidence="3">JCM 16908</strain>
    </source>
</reference>
<organism evidence="2 3">
    <name type="scientific">Sphaerisporangium flaviroseum</name>
    <dbReference type="NCBI Taxonomy" id="509199"/>
    <lineage>
        <taxon>Bacteria</taxon>
        <taxon>Bacillati</taxon>
        <taxon>Actinomycetota</taxon>
        <taxon>Actinomycetes</taxon>
        <taxon>Streptosporangiales</taxon>
        <taxon>Streptosporangiaceae</taxon>
        <taxon>Sphaerisporangium</taxon>
    </lineage>
</organism>
<dbReference type="Proteomes" id="UP001500888">
    <property type="component" value="Unassembled WGS sequence"/>
</dbReference>
<dbReference type="RefSeq" id="WP_344942532.1">
    <property type="nucleotide sequence ID" value="NZ_BAAAZR010000009.1"/>
</dbReference>
<evidence type="ECO:0008006" key="4">
    <source>
        <dbReference type="Google" id="ProtNLM"/>
    </source>
</evidence>
<dbReference type="CDD" id="cd07184">
    <property type="entry name" value="E_set_Isoamylase_like_N"/>
    <property type="match status" value="1"/>
</dbReference>